<dbReference type="InterPro" id="IPR050641">
    <property type="entry name" value="RIFMO-like"/>
</dbReference>
<evidence type="ECO:0000259" key="5">
    <source>
        <dbReference type="Pfam" id="PF01494"/>
    </source>
</evidence>
<keyword evidence="3" id="KW-0274">FAD</keyword>
<name>A0A507QNE5_MONPU</name>
<sequence length="567" mass="63265">MVDSIKTDVLIIGGGPVGLLMAYSLARQGVDAIVVEQYNKEEQAMYGRATTLYPRTLEMLDQLELLDDLNQIGYIGRNSVTYKDGKRVTSRGWHIMFQRMHGTFLDYALNIRQKYSEDVIRAAYEKRGGRTYIGWKLEDFSVDNTLDDEYKVAARIRQLSTDKRLTVKSKFIVGADGGHSLVRRLAQIPFEGDHTNFKWVRIDGQFKTNMPDADVGWASIESKSHGNVLWVQLDNGAKRIGFAMTPEMLAKYGEKLTEEQAKAEAVKSMEPFTLEFERIDWWTLYSINQRVADTFFANDRILLAGDACHTHSSGAAQGMNTGVHDAVNLSWKLGGVVKGWYTADILRSYDSERRPAAQYLIELDKAFSATISGQIPDSHKAMYTDANELFTKLFDETIQFNIGLGIHYDESVINKAPSTGMVSAGWRGPDAVVYAPGSRLPTRLFQLTRNSGVWWVIVFAGQPLATRETLARSVEKLHTSSKTLPPGMARFITLVAQSAAEGDQMFGTPRIGNVYYDQDRAAHEAYTISTVKGAVVVLRPDGILGYATTLEDVESVGSFFKGFADTK</sequence>
<feature type="domain" description="FAD-binding" evidence="5">
    <location>
        <begin position="6"/>
        <end position="362"/>
    </location>
</feature>
<evidence type="ECO:0000256" key="2">
    <source>
        <dbReference type="ARBA" id="ARBA00022630"/>
    </source>
</evidence>
<organism evidence="7 8">
    <name type="scientific">Monascus purpureus</name>
    <name type="common">Red mold</name>
    <name type="synonym">Monascus anka</name>
    <dbReference type="NCBI Taxonomy" id="5098"/>
    <lineage>
        <taxon>Eukaryota</taxon>
        <taxon>Fungi</taxon>
        <taxon>Dikarya</taxon>
        <taxon>Ascomycota</taxon>
        <taxon>Pezizomycotina</taxon>
        <taxon>Eurotiomycetes</taxon>
        <taxon>Eurotiomycetidae</taxon>
        <taxon>Eurotiales</taxon>
        <taxon>Aspergillaceae</taxon>
        <taxon>Monascus</taxon>
    </lineage>
</organism>
<keyword evidence="2" id="KW-0285">Flavoprotein</keyword>
<dbReference type="Proteomes" id="UP000319663">
    <property type="component" value="Unassembled WGS sequence"/>
</dbReference>
<evidence type="ECO:0000259" key="6">
    <source>
        <dbReference type="Pfam" id="PF07976"/>
    </source>
</evidence>
<dbReference type="GO" id="GO:0071949">
    <property type="term" value="F:FAD binding"/>
    <property type="evidence" value="ECO:0007669"/>
    <property type="project" value="InterPro"/>
</dbReference>
<evidence type="ECO:0000313" key="7">
    <source>
        <dbReference type="EMBL" id="TQB69373.1"/>
    </source>
</evidence>
<comment type="caution">
    <text evidence="7">The sequence shown here is derived from an EMBL/GenBank/DDBJ whole genome shotgun (WGS) entry which is preliminary data.</text>
</comment>
<gene>
    <name evidence="7" type="ORF">MPDQ_001953</name>
</gene>
<dbReference type="PANTHER" id="PTHR43004">
    <property type="entry name" value="TRK SYSTEM POTASSIUM UPTAKE PROTEIN"/>
    <property type="match status" value="1"/>
</dbReference>
<dbReference type="AlphaFoldDB" id="A0A507QNE5"/>
<dbReference type="SUPFAM" id="SSF54373">
    <property type="entry name" value="FAD-linked reductases, C-terminal domain"/>
    <property type="match status" value="1"/>
</dbReference>
<dbReference type="InterPro" id="IPR036249">
    <property type="entry name" value="Thioredoxin-like_sf"/>
</dbReference>
<dbReference type="InterPro" id="IPR036188">
    <property type="entry name" value="FAD/NAD-bd_sf"/>
</dbReference>
<dbReference type="Pfam" id="PF07976">
    <property type="entry name" value="Phe_hydrox_dim"/>
    <property type="match status" value="1"/>
</dbReference>
<dbReference type="InterPro" id="IPR038220">
    <property type="entry name" value="PHOX_C_sf"/>
</dbReference>
<dbReference type="Gene3D" id="3.50.50.60">
    <property type="entry name" value="FAD/NAD(P)-binding domain"/>
    <property type="match status" value="1"/>
</dbReference>
<reference evidence="7 8" key="1">
    <citation type="submission" date="2019-06" db="EMBL/GenBank/DDBJ databases">
        <title>Wine fermentation using esterase from Monascus purpureus.</title>
        <authorList>
            <person name="Geng C."/>
            <person name="Zhang Y."/>
        </authorList>
    </citation>
    <scope>NUCLEOTIDE SEQUENCE [LARGE SCALE GENOMIC DNA]</scope>
    <source>
        <strain evidence="7">HQ1</strain>
    </source>
</reference>
<dbReference type="InterPro" id="IPR012941">
    <property type="entry name" value="Phe_hydrox_C_dim_dom"/>
</dbReference>
<evidence type="ECO:0000256" key="3">
    <source>
        <dbReference type="ARBA" id="ARBA00022827"/>
    </source>
</evidence>
<feature type="domain" description="Phenol hydroxylase-like C-terminal dimerisation" evidence="6">
    <location>
        <begin position="407"/>
        <end position="564"/>
    </location>
</feature>
<dbReference type="InterPro" id="IPR002938">
    <property type="entry name" value="FAD-bd"/>
</dbReference>
<evidence type="ECO:0000313" key="8">
    <source>
        <dbReference type="Proteomes" id="UP000319663"/>
    </source>
</evidence>
<dbReference type="EMBL" id="VIFY01000157">
    <property type="protein sequence ID" value="TQB69373.1"/>
    <property type="molecule type" value="Genomic_DNA"/>
</dbReference>
<proteinExistence type="inferred from homology"/>
<keyword evidence="4" id="KW-0560">Oxidoreductase</keyword>
<accession>A0A507QNE5</accession>
<dbReference type="Pfam" id="PF01494">
    <property type="entry name" value="FAD_binding_3"/>
    <property type="match status" value="1"/>
</dbReference>
<dbReference type="Gene3D" id="3.40.30.20">
    <property type="match status" value="1"/>
</dbReference>
<dbReference type="PRINTS" id="PR00420">
    <property type="entry name" value="RNGMNOXGNASE"/>
</dbReference>
<keyword evidence="8" id="KW-1185">Reference proteome</keyword>
<dbReference type="STRING" id="5098.A0A507QNE5"/>
<comment type="similarity">
    <text evidence="1">Belongs to the PheA/TfdB FAD monooxygenase family.</text>
</comment>
<dbReference type="PANTHER" id="PTHR43004:SF5">
    <property type="entry name" value="FAD-BINDING DOMAIN-CONTAINING PROTEIN"/>
    <property type="match status" value="1"/>
</dbReference>
<dbReference type="SUPFAM" id="SSF52833">
    <property type="entry name" value="Thioredoxin-like"/>
    <property type="match status" value="1"/>
</dbReference>
<dbReference type="Gene3D" id="3.30.9.10">
    <property type="entry name" value="D-Amino Acid Oxidase, subunit A, domain 2"/>
    <property type="match status" value="1"/>
</dbReference>
<protein>
    <submittedName>
        <fullName evidence="7">Uncharacterized protein</fullName>
    </submittedName>
</protein>
<dbReference type="GO" id="GO:0016709">
    <property type="term" value="F:oxidoreductase activity, acting on paired donors, with incorporation or reduction of molecular oxygen, NAD(P)H as one donor, and incorporation of one atom of oxygen"/>
    <property type="evidence" value="ECO:0007669"/>
    <property type="project" value="UniProtKB-ARBA"/>
</dbReference>
<evidence type="ECO:0000256" key="4">
    <source>
        <dbReference type="ARBA" id="ARBA00023002"/>
    </source>
</evidence>
<dbReference type="SUPFAM" id="SSF51905">
    <property type="entry name" value="FAD/NAD(P)-binding domain"/>
    <property type="match status" value="1"/>
</dbReference>
<evidence type="ECO:0000256" key="1">
    <source>
        <dbReference type="ARBA" id="ARBA00007801"/>
    </source>
</evidence>